<dbReference type="PANTHER" id="PTHR30069">
    <property type="entry name" value="TONB-DEPENDENT OUTER MEMBRANE RECEPTOR"/>
    <property type="match status" value="1"/>
</dbReference>
<keyword evidence="8 11" id="KW-0472">Membrane</keyword>
<dbReference type="Pfam" id="PF00593">
    <property type="entry name" value="TonB_dep_Rec_b-barrel"/>
    <property type="match status" value="1"/>
</dbReference>
<feature type="region of interest" description="Disordered" evidence="13">
    <location>
        <begin position="61"/>
        <end position="83"/>
    </location>
</feature>
<evidence type="ECO:0000259" key="15">
    <source>
        <dbReference type="Pfam" id="PF07715"/>
    </source>
</evidence>
<keyword evidence="3 11" id="KW-0813">Transport</keyword>
<evidence type="ECO:0000313" key="16">
    <source>
        <dbReference type="EMBL" id="HEA52730.1"/>
    </source>
</evidence>
<dbReference type="AlphaFoldDB" id="A0A831R3Z8"/>
<name>A0A831R3Z8_9GAMM</name>
<proteinExistence type="inferred from homology"/>
<sequence length="663" mass="72699">MAEYNDVDPTPKFHCRHFHALGACCLLGTIALSTSTHAEIFSLPELLVTDDSRHPTQNFEDEVIQDQNSSRSSSSTGGAVLQNLNPVNTRDSLRLTTPGLINAPGNDRFSGPPKIRVFGNTQSGSSIDGLPSVLFQAAEGGGYSNFRIPTIAIDRIDVLKGGRAVEYGDNSEGGIFVTRLKSGQNYDNHAAVSTDFSDAGESILQAEVADSTDAYDVYLSGSYLYGDFDGRKPPDNLDQQKVGSTAGKLGINLSDKTRLEFTGIYSDSSTDIFRKDRPNDVSSESLFLAGTLSHNLNDQASVKVGYLRSDSSSIWPARDRDRSIIIDTFFSDIFFKKDLSKNLTYSGSVGAEYAKTNNLRDNRWDNTFDDYALKWRNALTLMDNTVFSVGLRNTWFNNDIVLDGAEQPDNLTKDSVFSWEAGIAHSIAPATRLRASVASGFSRFYSIYGNFGTDALNPNGAQDEILESMTYEIGVNQSWKSATLDVSLYTITQDNVPRRNGGAIQNVDVEQSGLEAAVRSALTDTIFIEGSYTHLFGLKATRDDGTDANGNIFYGNNGVNVASDQVTVQIDWKLNDLLSLWAAGMYGTPFERENADGTKDARERAYQRLDIGAGWRITKKASARVRLENITDEKDFGSTLEGQPVNTDGRLGRVAWIGFDYTF</sequence>
<feature type="domain" description="TonB-dependent receptor plug" evidence="15">
    <location>
        <begin position="67"/>
        <end position="175"/>
    </location>
</feature>
<dbReference type="InterPro" id="IPR000531">
    <property type="entry name" value="Beta-barrel_TonB"/>
</dbReference>
<dbReference type="InterPro" id="IPR039426">
    <property type="entry name" value="TonB-dep_rcpt-like"/>
</dbReference>
<dbReference type="EMBL" id="DRGY01000081">
    <property type="protein sequence ID" value="HEA52730.1"/>
    <property type="molecule type" value="Genomic_DNA"/>
</dbReference>
<keyword evidence="6" id="KW-0732">Signal</keyword>
<evidence type="ECO:0000256" key="11">
    <source>
        <dbReference type="PROSITE-ProRule" id="PRU01360"/>
    </source>
</evidence>
<evidence type="ECO:0000256" key="4">
    <source>
        <dbReference type="ARBA" id="ARBA00022452"/>
    </source>
</evidence>
<keyword evidence="7 12" id="KW-0798">TonB box</keyword>
<dbReference type="Gene3D" id="2.40.170.20">
    <property type="entry name" value="TonB-dependent receptor, beta-barrel domain"/>
    <property type="match status" value="1"/>
</dbReference>
<protein>
    <submittedName>
        <fullName evidence="16">TonB-dependent receptor</fullName>
    </submittedName>
</protein>
<evidence type="ECO:0000256" key="9">
    <source>
        <dbReference type="ARBA" id="ARBA00023170"/>
    </source>
</evidence>
<evidence type="ECO:0000256" key="3">
    <source>
        <dbReference type="ARBA" id="ARBA00022448"/>
    </source>
</evidence>
<dbReference type="PANTHER" id="PTHR30069:SF29">
    <property type="entry name" value="HEMOGLOBIN AND HEMOGLOBIN-HAPTOGLOBIN-BINDING PROTEIN 1-RELATED"/>
    <property type="match status" value="1"/>
</dbReference>
<dbReference type="InterPro" id="IPR037066">
    <property type="entry name" value="Plug_dom_sf"/>
</dbReference>
<keyword evidence="4 11" id="KW-1134">Transmembrane beta strand</keyword>
<dbReference type="GO" id="GO:0044718">
    <property type="term" value="P:siderophore transmembrane transport"/>
    <property type="evidence" value="ECO:0007669"/>
    <property type="project" value="TreeGrafter"/>
</dbReference>
<evidence type="ECO:0000256" key="13">
    <source>
        <dbReference type="SAM" id="MobiDB-lite"/>
    </source>
</evidence>
<gene>
    <name evidence="16" type="ORF">ENI00_10495</name>
</gene>
<dbReference type="Proteomes" id="UP000885748">
    <property type="component" value="Unassembled WGS sequence"/>
</dbReference>
<evidence type="ECO:0000256" key="5">
    <source>
        <dbReference type="ARBA" id="ARBA00022692"/>
    </source>
</evidence>
<comment type="caution">
    <text evidence="16">The sequence shown here is derived from an EMBL/GenBank/DDBJ whole genome shotgun (WGS) entry which is preliminary data.</text>
</comment>
<keyword evidence="9 16" id="KW-0675">Receptor</keyword>
<comment type="subcellular location">
    <subcellularLocation>
        <location evidence="1 11">Cell outer membrane</location>
        <topology evidence="1 11">Multi-pass membrane protein</topology>
    </subcellularLocation>
</comment>
<dbReference type="GO" id="GO:0015344">
    <property type="term" value="F:siderophore uptake transmembrane transporter activity"/>
    <property type="evidence" value="ECO:0007669"/>
    <property type="project" value="TreeGrafter"/>
</dbReference>
<evidence type="ECO:0000256" key="10">
    <source>
        <dbReference type="ARBA" id="ARBA00023237"/>
    </source>
</evidence>
<dbReference type="Pfam" id="PF07715">
    <property type="entry name" value="Plug"/>
    <property type="match status" value="1"/>
</dbReference>
<evidence type="ECO:0000256" key="1">
    <source>
        <dbReference type="ARBA" id="ARBA00004571"/>
    </source>
</evidence>
<reference evidence="16" key="1">
    <citation type="journal article" date="2020" name="mSystems">
        <title>Genome- and Community-Level Interaction Insights into Carbon Utilization and Element Cycling Functions of Hydrothermarchaeota in Hydrothermal Sediment.</title>
        <authorList>
            <person name="Zhou Z."/>
            <person name="Liu Y."/>
            <person name="Xu W."/>
            <person name="Pan J."/>
            <person name="Luo Z.H."/>
            <person name="Li M."/>
        </authorList>
    </citation>
    <scope>NUCLEOTIDE SEQUENCE [LARGE SCALE GENOMIC DNA]</scope>
    <source>
        <strain evidence="16">HyVt-357</strain>
    </source>
</reference>
<evidence type="ECO:0000259" key="14">
    <source>
        <dbReference type="Pfam" id="PF00593"/>
    </source>
</evidence>
<evidence type="ECO:0000256" key="7">
    <source>
        <dbReference type="ARBA" id="ARBA00023077"/>
    </source>
</evidence>
<dbReference type="SUPFAM" id="SSF56935">
    <property type="entry name" value="Porins"/>
    <property type="match status" value="1"/>
</dbReference>
<evidence type="ECO:0000256" key="8">
    <source>
        <dbReference type="ARBA" id="ARBA00023136"/>
    </source>
</evidence>
<accession>A0A831R3Z8</accession>
<evidence type="ECO:0000256" key="12">
    <source>
        <dbReference type="RuleBase" id="RU003357"/>
    </source>
</evidence>
<evidence type="ECO:0000256" key="2">
    <source>
        <dbReference type="ARBA" id="ARBA00008143"/>
    </source>
</evidence>
<dbReference type="PROSITE" id="PS52016">
    <property type="entry name" value="TONB_DEPENDENT_REC_3"/>
    <property type="match status" value="1"/>
</dbReference>
<evidence type="ECO:0000256" key="6">
    <source>
        <dbReference type="ARBA" id="ARBA00022729"/>
    </source>
</evidence>
<dbReference type="GO" id="GO:0009279">
    <property type="term" value="C:cell outer membrane"/>
    <property type="evidence" value="ECO:0007669"/>
    <property type="project" value="UniProtKB-SubCell"/>
</dbReference>
<dbReference type="InterPro" id="IPR036942">
    <property type="entry name" value="Beta-barrel_TonB_sf"/>
</dbReference>
<feature type="domain" description="TonB-dependent receptor-like beta-barrel" evidence="14">
    <location>
        <begin position="243"/>
        <end position="630"/>
    </location>
</feature>
<keyword evidence="10 11" id="KW-0998">Cell outer membrane</keyword>
<dbReference type="RefSeq" id="WP_304101776.1">
    <property type="nucleotide sequence ID" value="NZ_DRGY01000081.1"/>
</dbReference>
<keyword evidence="5 11" id="KW-0812">Transmembrane</keyword>
<dbReference type="Gene3D" id="2.170.130.10">
    <property type="entry name" value="TonB-dependent receptor, plug domain"/>
    <property type="match status" value="1"/>
</dbReference>
<comment type="similarity">
    <text evidence="2">Belongs to the TonB-dependent receptor family. Hemoglobin/haptoglobin binding protein subfamily.</text>
</comment>
<organism evidence="16">
    <name type="scientific">Marinobacter antarcticus</name>
    <dbReference type="NCBI Taxonomy" id="564117"/>
    <lineage>
        <taxon>Bacteria</taxon>
        <taxon>Pseudomonadati</taxon>
        <taxon>Pseudomonadota</taxon>
        <taxon>Gammaproteobacteria</taxon>
        <taxon>Pseudomonadales</taxon>
        <taxon>Marinobacteraceae</taxon>
        <taxon>Marinobacter</taxon>
    </lineage>
</organism>
<dbReference type="InterPro" id="IPR012910">
    <property type="entry name" value="Plug_dom"/>
</dbReference>